<comment type="similarity">
    <text evidence="1 9">Belongs to the eukaryotic-type primase small subunit family.</text>
</comment>
<evidence type="ECO:0000256" key="6">
    <source>
        <dbReference type="ARBA" id="ARBA00022705"/>
    </source>
</evidence>
<keyword evidence="7" id="KW-0479">Metal-binding</keyword>
<evidence type="ECO:0000256" key="8">
    <source>
        <dbReference type="ARBA" id="ARBA00023163"/>
    </source>
</evidence>
<dbReference type="GO" id="GO:0006269">
    <property type="term" value="P:DNA replication, synthesis of primer"/>
    <property type="evidence" value="ECO:0007669"/>
    <property type="project" value="UniProtKB-KW"/>
</dbReference>
<evidence type="ECO:0000256" key="9">
    <source>
        <dbReference type="RuleBase" id="RU003514"/>
    </source>
</evidence>
<evidence type="ECO:0000256" key="2">
    <source>
        <dbReference type="ARBA" id="ARBA00022478"/>
    </source>
</evidence>
<keyword evidence="3 9" id="KW-0639">Primosome</keyword>
<keyword evidence="8" id="KW-0804">Transcription</keyword>
<feature type="compositionally biased region" description="Polar residues" evidence="10">
    <location>
        <begin position="43"/>
        <end position="59"/>
    </location>
</feature>
<evidence type="ECO:0000256" key="3">
    <source>
        <dbReference type="ARBA" id="ARBA00022515"/>
    </source>
</evidence>
<proteinExistence type="inferred from homology"/>
<dbReference type="EC" id="2.7.7.-" evidence="9"/>
<feature type="compositionally biased region" description="Basic and acidic residues" evidence="10">
    <location>
        <begin position="61"/>
        <end position="75"/>
    </location>
</feature>
<feature type="compositionally biased region" description="Acidic residues" evidence="10">
    <location>
        <begin position="103"/>
        <end position="115"/>
    </location>
</feature>
<dbReference type="Pfam" id="PF01896">
    <property type="entry name" value="DNA_primase_S"/>
    <property type="match status" value="1"/>
</dbReference>
<keyword evidence="5" id="KW-0548">Nucleotidyltransferase</keyword>
<feature type="compositionally biased region" description="Low complexity" evidence="10">
    <location>
        <begin position="77"/>
        <end position="90"/>
    </location>
</feature>
<evidence type="ECO:0000313" key="12">
    <source>
        <dbReference type="Proteomes" id="UP000433876"/>
    </source>
</evidence>
<dbReference type="PANTHER" id="PTHR10536">
    <property type="entry name" value="DNA PRIMASE SMALL SUBUNIT"/>
    <property type="match status" value="1"/>
</dbReference>
<dbReference type="VEuPathDB" id="FungiDB:SMAC_03671"/>
<evidence type="ECO:0000256" key="7">
    <source>
        <dbReference type="ARBA" id="ARBA00022723"/>
    </source>
</evidence>
<evidence type="ECO:0000256" key="5">
    <source>
        <dbReference type="ARBA" id="ARBA00022695"/>
    </source>
</evidence>
<feature type="compositionally biased region" description="Basic and acidic residues" evidence="10">
    <location>
        <begin position="1"/>
        <end position="12"/>
    </location>
</feature>
<dbReference type="FunFam" id="3.90.920.10:FF:000002">
    <property type="entry name" value="DNA primase"/>
    <property type="match status" value="1"/>
</dbReference>
<dbReference type="Proteomes" id="UP000433876">
    <property type="component" value="Unassembled WGS sequence"/>
</dbReference>
<gene>
    <name evidence="11" type="ORF">SMACR_03671</name>
</gene>
<dbReference type="OMA" id="NVTRGFN"/>
<keyword evidence="2 9" id="KW-0240">DNA-directed RNA polymerase</keyword>
<organism evidence="11 12">
    <name type="scientific">Sordaria macrospora</name>
    <dbReference type="NCBI Taxonomy" id="5147"/>
    <lineage>
        <taxon>Eukaryota</taxon>
        <taxon>Fungi</taxon>
        <taxon>Dikarya</taxon>
        <taxon>Ascomycota</taxon>
        <taxon>Pezizomycotina</taxon>
        <taxon>Sordariomycetes</taxon>
        <taxon>Sordariomycetidae</taxon>
        <taxon>Sordariales</taxon>
        <taxon>Sordariaceae</taxon>
        <taxon>Sordaria</taxon>
    </lineage>
</organism>
<evidence type="ECO:0000256" key="10">
    <source>
        <dbReference type="SAM" id="MobiDB-lite"/>
    </source>
</evidence>
<keyword evidence="6 9" id="KW-0235">DNA replication</keyword>
<dbReference type="Gene3D" id="3.90.920.10">
    <property type="entry name" value="DNA primase, PRIM domain"/>
    <property type="match status" value="1"/>
</dbReference>
<dbReference type="InterPro" id="IPR014052">
    <property type="entry name" value="DNA_primase_ssu_euk/arc"/>
</dbReference>
<sequence>MPHSESPPKSEDSPIPMVDAAAESTTAAVPEVQQPADEDIDMTDSNATAHTYATTQTLGAESKDVSQAEAQHDQETPVSDAATSAPSAPSENKPTTGVKLEELFDEMDSDEDDEFPTTKAAKREPASSPDLLSSQSDMEIDLHEASDPEVMRTFYQRLFPWRYLFQWLNHSPTPTNDFGHREFAFTLQNDAYLRYQSFATSDLLRKDVLRLMPSRFEIGPVYTANPRDRKTLRNSSAFRPLSKELCFDIDLTDYDDIRTCCDKANICQRCWQFITMAIKVVDTALREDFGFKHIMWVYSGRRGAHAWVCDKKARALDDQKRRAIAGYLEVIRGGAQSGKKVNLRRPLHPHLVRSLNILKQHFQADVLEAQDPWRTEEQQEKLLALLPSDQKQLISALRNKWASSPDRPSILKWADIDTVAKTSMTAKNFDTKNLLDAKQDIVLEHTYPRLDIEVSKKLNHLLKSPFVVHPGTGRVCVPIDVKRNLEGFDPLGVPTVQSLIREIDEWKKPEPAHEGEGEEKHVVDWEKTSLKGYIEFFRSFVIGLMKDEREVKVKREREEEGGGEGMEF</sequence>
<dbReference type="GO" id="GO:0005658">
    <property type="term" value="C:alpha DNA polymerase:primase complex"/>
    <property type="evidence" value="ECO:0007669"/>
    <property type="project" value="UniProtKB-ARBA"/>
</dbReference>
<dbReference type="GO" id="GO:0003899">
    <property type="term" value="F:DNA-directed RNA polymerase activity"/>
    <property type="evidence" value="ECO:0007669"/>
    <property type="project" value="InterPro"/>
</dbReference>
<dbReference type="CDD" id="cd04860">
    <property type="entry name" value="AE_Prim_S"/>
    <property type="match status" value="1"/>
</dbReference>
<dbReference type="InterPro" id="IPR002755">
    <property type="entry name" value="DNA_primase_S"/>
</dbReference>
<comment type="caution">
    <text evidence="11">The sequence shown here is derived from an EMBL/GenBank/DDBJ whole genome shotgun (WGS) entry which is preliminary data.</text>
</comment>
<evidence type="ECO:0000256" key="4">
    <source>
        <dbReference type="ARBA" id="ARBA00022679"/>
    </source>
</evidence>
<evidence type="ECO:0000313" key="11">
    <source>
        <dbReference type="EMBL" id="KAA8635113.1"/>
    </source>
</evidence>
<feature type="region of interest" description="Disordered" evidence="10">
    <location>
        <begin position="1"/>
        <end position="136"/>
    </location>
</feature>
<name>A0A8S8ZYN9_SORMA</name>
<dbReference type="GO" id="GO:0046872">
    <property type="term" value="F:metal ion binding"/>
    <property type="evidence" value="ECO:0007669"/>
    <property type="project" value="UniProtKB-KW"/>
</dbReference>
<protein>
    <recommendedName>
        <fullName evidence="9">DNA primase</fullName>
        <ecNumber evidence="9">2.7.7.-</ecNumber>
    </recommendedName>
</protein>
<dbReference type="NCBIfam" id="TIGR00335">
    <property type="entry name" value="primase_sml"/>
    <property type="match status" value="1"/>
</dbReference>
<evidence type="ECO:0000256" key="1">
    <source>
        <dbReference type="ARBA" id="ARBA00009762"/>
    </source>
</evidence>
<dbReference type="EMBL" id="NMPR01000015">
    <property type="protein sequence ID" value="KAA8635113.1"/>
    <property type="molecule type" value="Genomic_DNA"/>
</dbReference>
<reference evidence="11 12" key="1">
    <citation type="submission" date="2017-07" db="EMBL/GenBank/DDBJ databases">
        <title>Genome sequence of the Sordaria macrospora wild type strain R19027.</title>
        <authorList>
            <person name="Nowrousian M."/>
            <person name="Teichert I."/>
            <person name="Kueck U."/>
        </authorList>
    </citation>
    <scope>NUCLEOTIDE SEQUENCE [LARGE SCALE GENOMIC DNA]</scope>
    <source>
        <strain evidence="11 12">R19027</strain>
        <tissue evidence="11">Mycelium</tissue>
    </source>
</reference>
<keyword evidence="4 9" id="KW-0808">Transferase</keyword>
<accession>A0A8S8ZYN9</accession>
<dbReference type="SUPFAM" id="SSF56747">
    <property type="entry name" value="Prim-pol domain"/>
    <property type="match status" value="1"/>
</dbReference>
<dbReference type="AlphaFoldDB" id="A0A8S8ZYN9"/>